<dbReference type="Gene3D" id="3.40.50.1820">
    <property type="entry name" value="alpha/beta hydrolase"/>
    <property type="match status" value="1"/>
</dbReference>
<dbReference type="InterPro" id="IPR007751">
    <property type="entry name" value="DUF676_lipase-like"/>
</dbReference>
<dbReference type="PANTHER" id="PTHR12482:SF68">
    <property type="entry name" value="PROTEIN FAM135A-LIKE"/>
    <property type="match status" value="1"/>
</dbReference>
<dbReference type="SUPFAM" id="SSF53474">
    <property type="entry name" value="alpha/beta-Hydrolases"/>
    <property type="match status" value="1"/>
</dbReference>
<dbReference type="OMA" id="QLLNLWG"/>
<keyword evidence="2" id="KW-1185">Reference proteome</keyword>
<feature type="domain" description="DUF676" evidence="1">
    <location>
        <begin position="642"/>
        <end position="836"/>
    </location>
</feature>
<reference evidence="3" key="1">
    <citation type="submission" date="2025-08" db="UniProtKB">
        <authorList>
            <consortium name="RefSeq"/>
        </authorList>
    </citation>
    <scope>IDENTIFICATION</scope>
    <source>
        <strain evidence="3">Nigerian</strain>
        <tissue evidence="3">Liver and blood</tissue>
    </source>
</reference>
<dbReference type="Xenbase" id="XB-GENE-29093407">
    <property type="gene designation" value="LOC116407829"/>
</dbReference>
<evidence type="ECO:0000313" key="3">
    <source>
        <dbReference type="RefSeq" id="XP_031749735.1"/>
    </source>
</evidence>
<dbReference type="PANTHER" id="PTHR12482">
    <property type="entry name" value="LIPASE ROG1-RELATED-RELATED"/>
    <property type="match status" value="1"/>
</dbReference>
<dbReference type="OrthoDB" id="273452at2759"/>
<dbReference type="KEGG" id="xtr:116407829"/>
<dbReference type="InterPro" id="IPR029058">
    <property type="entry name" value="AB_hydrolase_fold"/>
</dbReference>
<organism evidence="2 3">
    <name type="scientific">Xenopus tropicalis</name>
    <name type="common">Western clawed frog</name>
    <name type="synonym">Silurana tropicalis</name>
    <dbReference type="NCBI Taxonomy" id="8364"/>
    <lineage>
        <taxon>Eukaryota</taxon>
        <taxon>Metazoa</taxon>
        <taxon>Chordata</taxon>
        <taxon>Craniata</taxon>
        <taxon>Vertebrata</taxon>
        <taxon>Euteleostomi</taxon>
        <taxon>Amphibia</taxon>
        <taxon>Batrachia</taxon>
        <taxon>Anura</taxon>
        <taxon>Pipoidea</taxon>
        <taxon>Pipidae</taxon>
        <taxon>Xenopodinae</taxon>
        <taxon>Xenopus</taxon>
        <taxon>Silurana</taxon>
    </lineage>
</organism>
<dbReference type="AGR" id="Xenbase:XB-GENE-29093407"/>
<sequence length="912" mass="104015">MENVQATLEFSLHLHQYQGLFPAEIGNYRIGASINIPRSIPHATEARIFHTRDGLEYPATVEGKDVCSSVFRINHDQLPVEIDDVVIFSINALLDESKIEETLNALESKLIFNLYYAEMCFEFNNFEHMDLICSQEVTVRFNLHGGIHDHMNVVFVDLTELSITVHGLLVVLQPALMRFEDKRSVFTRILPSRWMKTKVPKMESVIFGKNFKKKLAADGKSSVIEGQYLQHAYRFLSALRSCLLLSYDGFYSYFSSVSETLPSPCKLELENLNMKARLSDLSDKVTEIEDPSDLAEAINASLLELSAQLLNLWGTFLQFSLKEEMEAFIRQELQKIREEKLSKSFFSTEHPRQEALSYDEKIAQSHKQISKEKKKSPKVHCPLESLVMDILRSPPVIFEDRYLEPVPIDDSSSPDVSPEEELEPRDDIIEKLGEETGSRDNFSEDSLMRELYRIKEELRQLIQSSLCTDLLTLAPKYLCLSLVLDNSSYEGIFVHFKMSHKYVKNKQRVFISFSHGLIGGRPNLLLNIGKKEDILAGFNSLANDLVDQIVALKRSKGLDISRIRLLLNGSENGKRDLLWDVSPIIEDVPREESSSSVVERDESISYRSKENLLLESDKGEECASLKLSTISFDNKDSSREDNGTHLIVCAHGLGGSNFDLMLVRHYIEAGVTRGNTYFLMSESYTDYISLKDIDFLATCLLYEILNHIRRNFMTVSRISFIGFSLGNVIIRALLCHPEFKAYLGKLHTFLSFGGPHLGLLYHSSIPVKIGMWCLRWKKNHCMMQQASLADDRDPRQTFIYKLSQKPGLEHFRNLVLVSSLQDKMVPYHSACIEMCKAALRSNTLGTVYSEMVQNILEPVLKNKNCNFVRYDFGLDLPTTCCSIIDNAAHCVLIASWQVLENFFQNAALDYFK</sequence>
<dbReference type="FunFam" id="3.40.50.1820:FF:000407">
    <property type="entry name" value="Protein FAM135A"/>
    <property type="match status" value="1"/>
</dbReference>
<protein>
    <submittedName>
        <fullName evidence="3">Protein FAM135A-like</fullName>
    </submittedName>
</protein>
<dbReference type="AlphaFoldDB" id="A0A8J1IY96"/>
<dbReference type="Pfam" id="PF05057">
    <property type="entry name" value="DUF676"/>
    <property type="match status" value="1"/>
</dbReference>
<proteinExistence type="predicted"/>
<dbReference type="RefSeq" id="XP_031749735.1">
    <property type="nucleotide sequence ID" value="XM_031893875.1"/>
</dbReference>
<dbReference type="InterPro" id="IPR044294">
    <property type="entry name" value="Lipase-like"/>
</dbReference>
<name>A0A8J1IY96_XENTR</name>
<accession>A0A8J1IY96</accession>
<dbReference type="Proteomes" id="UP000008143">
    <property type="component" value="Chromosome 9"/>
</dbReference>
<evidence type="ECO:0000313" key="2">
    <source>
        <dbReference type="Proteomes" id="UP000008143"/>
    </source>
</evidence>
<evidence type="ECO:0000259" key="1">
    <source>
        <dbReference type="Pfam" id="PF05057"/>
    </source>
</evidence>
<gene>
    <name evidence="3 4" type="primary">LOC116407829</name>
</gene>
<dbReference type="GeneID" id="116407829"/>
<dbReference type="GO" id="GO:0006629">
    <property type="term" value="P:lipid metabolic process"/>
    <property type="evidence" value="ECO:0000318"/>
    <property type="project" value="GO_Central"/>
</dbReference>
<evidence type="ECO:0000313" key="4">
    <source>
        <dbReference type="Xenbase" id="XB-GENE-29093407"/>
    </source>
</evidence>